<dbReference type="Proteomes" id="UP000619788">
    <property type="component" value="Unassembled WGS sequence"/>
</dbReference>
<protein>
    <submittedName>
        <fullName evidence="2">MarR family transcriptional regulator</fullName>
    </submittedName>
</protein>
<keyword evidence="3" id="KW-1185">Reference proteome</keyword>
<dbReference type="EMBL" id="BOOJ01000014">
    <property type="protein sequence ID" value="GIH90982.1"/>
    <property type="molecule type" value="Genomic_DNA"/>
</dbReference>
<dbReference type="InterPro" id="IPR036390">
    <property type="entry name" value="WH_DNA-bd_sf"/>
</dbReference>
<accession>A0A8J3SAP7</accession>
<dbReference type="InterPro" id="IPR039422">
    <property type="entry name" value="MarR/SlyA-like"/>
</dbReference>
<dbReference type="PANTHER" id="PTHR33164">
    <property type="entry name" value="TRANSCRIPTIONAL REGULATOR, MARR FAMILY"/>
    <property type="match status" value="1"/>
</dbReference>
<proteinExistence type="predicted"/>
<reference evidence="2 3" key="1">
    <citation type="submission" date="2021-01" db="EMBL/GenBank/DDBJ databases">
        <title>Whole genome shotgun sequence of Planobispora siamensis NBRC 107568.</title>
        <authorList>
            <person name="Komaki H."/>
            <person name="Tamura T."/>
        </authorList>
    </citation>
    <scope>NUCLEOTIDE SEQUENCE [LARGE SCALE GENOMIC DNA]</scope>
    <source>
        <strain evidence="2 3">NBRC 107568</strain>
    </source>
</reference>
<dbReference type="SMART" id="SM00347">
    <property type="entry name" value="HTH_MARR"/>
    <property type="match status" value="1"/>
</dbReference>
<dbReference type="Pfam" id="PF01047">
    <property type="entry name" value="MarR"/>
    <property type="match status" value="1"/>
</dbReference>
<evidence type="ECO:0000259" key="1">
    <source>
        <dbReference type="PROSITE" id="PS50995"/>
    </source>
</evidence>
<feature type="domain" description="HTH marR-type" evidence="1">
    <location>
        <begin position="2"/>
        <end position="132"/>
    </location>
</feature>
<dbReference type="Gene3D" id="1.10.10.10">
    <property type="entry name" value="Winged helix-like DNA-binding domain superfamily/Winged helix DNA-binding domain"/>
    <property type="match status" value="1"/>
</dbReference>
<dbReference type="PANTHER" id="PTHR33164:SF99">
    <property type="entry name" value="MARR FAMILY REGULATORY PROTEIN"/>
    <property type="match status" value="1"/>
</dbReference>
<dbReference type="GO" id="GO:0003700">
    <property type="term" value="F:DNA-binding transcription factor activity"/>
    <property type="evidence" value="ECO:0007669"/>
    <property type="project" value="InterPro"/>
</dbReference>
<gene>
    <name evidence="2" type="ORF">Psi01_16120</name>
</gene>
<dbReference type="PRINTS" id="PR00598">
    <property type="entry name" value="HTHMARR"/>
</dbReference>
<dbReference type="RefSeq" id="WP_204063294.1">
    <property type="nucleotide sequence ID" value="NZ_BOOJ01000014.1"/>
</dbReference>
<sequence>MTWDLFALLYARVEAELAKTLQRGHGLGLSEYRALRQLAGSSCGELRMQELAEAVGLNQSSVTRLIARLEEAGLTRRTLCSDDRRGVYSVITDAGRARLAEAGPAYERSLEAALERAEEDPALKPLVAAVRGAGVPSV</sequence>
<dbReference type="AlphaFoldDB" id="A0A8J3SAP7"/>
<organism evidence="2 3">
    <name type="scientific">Planobispora siamensis</name>
    <dbReference type="NCBI Taxonomy" id="936338"/>
    <lineage>
        <taxon>Bacteria</taxon>
        <taxon>Bacillati</taxon>
        <taxon>Actinomycetota</taxon>
        <taxon>Actinomycetes</taxon>
        <taxon>Streptosporangiales</taxon>
        <taxon>Streptosporangiaceae</taxon>
        <taxon>Planobispora</taxon>
    </lineage>
</organism>
<dbReference type="InterPro" id="IPR000835">
    <property type="entry name" value="HTH_MarR-typ"/>
</dbReference>
<dbReference type="PROSITE" id="PS50995">
    <property type="entry name" value="HTH_MARR_2"/>
    <property type="match status" value="1"/>
</dbReference>
<name>A0A8J3SAP7_9ACTN</name>
<comment type="caution">
    <text evidence="2">The sequence shown here is derived from an EMBL/GenBank/DDBJ whole genome shotgun (WGS) entry which is preliminary data.</text>
</comment>
<evidence type="ECO:0000313" key="3">
    <source>
        <dbReference type="Proteomes" id="UP000619788"/>
    </source>
</evidence>
<dbReference type="InterPro" id="IPR036388">
    <property type="entry name" value="WH-like_DNA-bd_sf"/>
</dbReference>
<dbReference type="GO" id="GO:0006950">
    <property type="term" value="P:response to stress"/>
    <property type="evidence" value="ECO:0007669"/>
    <property type="project" value="TreeGrafter"/>
</dbReference>
<dbReference type="SUPFAM" id="SSF46785">
    <property type="entry name" value="Winged helix' DNA-binding domain"/>
    <property type="match status" value="1"/>
</dbReference>
<evidence type="ECO:0000313" key="2">
    <source>
        <dbReference type="EMBL" id="GIH90982.1"/>
    </source>
</evidence>